<dbReference type="Pfam" id="PF09362">
    <property type="entry name" value="DUF1996"/>
    <property type="match status" value="1"/>
</dbReference>
<dbReference type="PANTHER" id="PTHR43662">
    <property type="match status" value="1"/>
</dbReference>
<evidence type="ECO:0000313" key="3">
    <source>
        <dbReference type="EMBL" id="GHG03143.1"/>
    </source>
</evidence>
<evidence type="ECO:0000259" key="2">
    <source>
        <dbReference type="Pfam" id="PF09362"/>
    </source>
</evidence>
<comment type="caution">
    <text evidence="3">The sequence shown here is derived from an EMBL/GenBank/DDBJ whole genome shotgun (WGS) entry which is preliminary data.</text>
</comment>
<gene>
    <name evidence="3" type="ORF">GCM10017567_18290</name>
</gene>
<dbReference type="PANTHER" id="PTHR43662:SF3">
    <property type="entry name" value="DOMAIN PROTEIN, PUTATIVE (AFU_ORTHOLOGUE AFUA_6G11970)-RELATED"/>
    <property type="match status" value="1"/>
</dbReference>
<proteinExistence type="predicted"/>
<sequence>MAGASEPHQPGSAGASGSSVAAEAGWVDVDQARYQRELTDYQRIVPPPVPAGTTRVAEFHTDCTIANEAKDDAIVFPRLPGASHMHTFFGPRNDAFMTTETLLAAGSTTCNSPGDNAAYWVPQLQRNGVAVPFKSMRVYYGSRLPDPSAVRPFPPGLVMVQGDAKLQVPTQKGQGNQFWCAGSAEVGRSADGNWPVCAPGGNLIYQLVFKDCWDGKHIDSPDHKSHMGDPVAGKCQGNYPVAVPNLSYMVNYDILGGDGLALSSGMASSMHGDFMNGWDHVKLAALVKTCLNQNAKCGTTPSFTGG</sequence>
<dbReference type="InterPro" id="IPR018535">
    <property type="entry name" value="DUF1996"/>
</dbReference>
<protein>
    <recommendedName>
        <fullName evidence="2">DUF1996 domain-containing protein</fullName>
    </recommendedName>
</protein>
<feature type="compositionally biased region" description="Low complexity" evidence="1">
    <location>
        <begin position="11"/>
        <end position="21"/>
    </location>
</feature>
<feature type="region of interest" description="Disordered" evidence="1">
    <location>
        <begin position="1"/>
        <end position="21"/>
    </location>
</feature>
<name>A0ABQ3K5H2_9PSEU</name>
<dbReference type="Proteomes" id="UP000649955">
    <property type="component" value="Unassembled WGS sequence"/>
</dbReference>
<evidence type="ECO:0000256" key="1">
    <source>
        <dbReference type="SAM" id="MobiDB-lite"/>
    </source>
</evidence>
<reference evidence="4" key="1">
    <citation type="journal article" date="2019" name="Int. J. Syst. Evol. Microbiol.">
        <title>The Global Catalogue of Microorganisms (GCM) 10K type strain sequencing project: providing services to taxonomists for standard genome sequencing and annotation.</title>
        <authorList>
            <consortium name="The Broad Institute Genomics Platform"/>
            <consortium name="The Broad Institute Genome Sequencing Center for Infectious Disease"/>
            <person name="Wu L."/>
            <person name="Ma J."/>
        </authorList>
    </citation>
    <scope>NUCLEOTIDE SEQUENCE [LARGE SCALE GENOMIC DNA]</scope>
    <source>
        <strain evidence="4">CGMCC 4.7680</strain>
    </source>
</reference>
<feature type="domain" description="DUF1996" evidence="2">
    <location>
        <begin position="72"/>
        <end position="278"/>
    </location>
</feature>
<dbReference type="EMBL" id="BNAW01000005">
    <property type="protein sequence ID" value="GHG03143.1"/>
    <property type="molecule type" value="Genomic_DNA"/>
</dbReference>
<organism evidence="3 4">
    <name type="scientific">Amycolatopsis bullii</name>
    <dbReference type="NCBI Taxonomy" id="941987"/>
    <lineage>
        <taxon>Bacteria</taxon>
        <taxon>Bacillati</taxon>
        <taxon>Actinomycetota</taxon>
        <taxon>Actinomycetes</taxon>
        <taxon>Pseudonocardiales</taxon>
        <taxon>Pseudonocardiaceae</taxon>
        <taxon>Amycolatopsis</taxon>
    </lineage>
</organism>
<keyword evidence="4" id="KW-1185">Reference proteome</keyword>
<evidence type="ECO:0000313" key="4">
    <source>
        <dbReference type="Proteomes" id="UP000649955"/>
    </source>
</evidence>
<accession>A0ABQ3K5H2</accession>